<dbReference type="FunCoup" id="B4JQA1">
    <property type="interactions" value="528"/>
</dbReference>
<feature type="domain" description="Lysosome-associated membrane glycoprotein 2-like luminal" evidence="24">
    <location>
        <begin position="118"/>
        <end position="268"/>
    </location>
</feature>
<sequence>MFAHKFIICTTLLLLSTSVLSQKLYSLKNADIPEQEKPLTSSSSSSSTSTTTTSTTTTTTMPNPPITSSSTTTTTTTTIKPPTTSTTAAPTTSTTPAPVPTTTHKPQPYPAPSMGSWNSSCILLNMAAQLNFTYETIDGNMTTGLFNVPTDAKVDHSICDSQTSQSMQLNWGPAALPEFIALQLDNKNKSISLTSVQMQITVSTKDYPDAKENQTVYFIRTSQNSDFKTPEKMSYHCTRVQKFNMTETLNHNETMATISFSHVQVEAFRPNNTTGFSAVHDCDSSETSDVVPIAVGIALAALIMVVLISYLCARRRSTSRGYMSF</sequence>
<keyword evidence="10" id="KW-0770">Synapse</keyword>
<dbReference type="InterPro" id="IPR048528">
    <property type="entry name" value="Lamp2-like_luminal"/>
</dbReference>
<evidence type="ECO:0000256" key="3">
    <source>
        <dbReference type="ARBA" id="ARBA00004172"/>
    </source>
</evidence>
<name>B4JQA1_DROGR</name>
<dbReference type="GO" id="GO:0072594">
    <property type="term" value="P:establishment of protein localization to organelle"/>
    <property type="evidence" value="ECO:0007669"/>
    <property type="project" value="TreeGrafter"/>
</dbReference>
<evidence type="ECO:0000256" key="21">
    <source>
        <dbReference type="SAM" id="MobiDB-lite"/>
    </source>
</evidence>
<evidence type="ECO:0000256" key="20">
    <source>
        <dbReference type="PROSITE-ProRule" id="PRU00740"/>
    </source>
</evidence>
<evidence type="ECO:0000256" key="4">
    <source>
        <dbReference type="ARBA" id="ARBA00004279"/>
    </source>
</evidence>
<evidence type="ECO:0000313" key="27">
    <source>
        <dbReference type="Proteomes" id="UP000001070"/>
    </source>
</evidence>
<evidence type="ECO:0000256" key="6">
    <source>
        <dbReference type="ARBA" id="ARBA00022692"/>
    </source>
</evidence>
<dbReference type="AlphaFoldDB" id="B4JQA1"/>
<dbReference type="GO" id="GO:0005765">
    <property type="term" value="C:lysosomal membrane"/>
    <property type="evidence" value="ECO:0007669"/>
    <property type="project" value="TreeGrafter"/>
</dbReference>
<dbReference type="eggNOG" id="KOG4818">
    <property type="taxonomic scope" value="Eukaryota"/>
</dbReference>
<gene>
    <name evidence="26" type="primary">Dgri\GH13233</name>
    <name evidence="26" type="ORF">Dgri_GH13233</name>
</gene>
<comment type="subcellular location">
    <subcellularLocation>
        <location evidence="4">Cell projection</location>
        <location evidence="4">Dendrite</location>
    </subcellularLocation>
    <subcellularLocation>
        <location evidence="17">Cell projection</location>
        <location evidence="17">Growth cone membrane</location>
        <topology evidence="17">Single-pass type I membrane protein</topology>
    </subcellularLocation>
    <subcellularLocation>
        <location evidence="15">Cytoplasmic vesicle</location>
        <location evidence="15">Secretory vesicle</location>
        <location evidence="15">Synaptic vesicle membrane</location>
        <topology evidence="15">Single-pass type I membrane protein</topology>
    </subcellularLocation>
    <subcellularLocation>
        <location evidence="2">Early endosome membrane</location>
        <topology evidence="2">Single-pass type I membrane protein</topology>
    </subcellularLocation>
    <subcellularLocation>
        <location evidence="1">Endoplasmic reticulum-Golgi intermediate compartment membrane</location>
        <topology evidence="1">Single-pass type I membrane protein</topology>
    </subcellularLocation>
    <subcellularLocation>
        <location evidence="20">Membrane</location>
        <topology evidence="20">Single-pass type I membrane protein</topology>
    </subcellularLocation>
    <subcellularLocation>
        <location evidence="3">Recycling endosome</location>
    </subcellularLocation>
</comment>
<dbReference type="PANTHER" id="PTHR11506:SF35">
    <property type="entry name" value="LYSOSOME-ASSOCIATED MEMBRANE GLYCOPROTEIN 5"/>
    <property type="match status" value="1"/>
</dbReference>
<keyword evidence="6 20" id="KW-0812">Transmembrane</keyword>
<evidence type="ECO:0000256" key="13">
    <source>
        <dbReference type="ARBA" id="ARBA00023273"/>
    </source>
</evidence>
<dbReference type="HOGENOM" id="CLU_068123_0_0_1"/>
<evidence type="ECO:0000313" key="26">
    <source>
        <dbReference type="EMBL" id="EDV99081.1"/>
    </source>
</evidence>
<dbReference type="PRINTS" id="PR00336">
    <property type="entry name" value="LYSASSOCTDMP"/>
</dbReference>
<accession>B4JQA1</accession>
<evidence type="ECO:0000259" key="24">
    <source>
        <dbReference type="Pfam" id="PF01299"/>
    </source>
</evidence>
<dbReference type="Gene3D" id="2.40.160.110">
    <property type="match status" value="1"/>
</dbReference>
<evidence type="ECO:0000256" key="2">
    <source>
        <dbReference type="ARBA" id="ARBA00004158"/>
    </source>
</evidence>
<keyword evidence="7 23" id="KW-0732">Signal</keyword>
<dbReference type="Pfam" id="PF21222">
    <property type="entry name" value="Lamp2_2nd"/>
    <property type="match status" value="1"/>
</dbReference>
<dbReference type="InParanoid" id="B4JQA1"/>
<evidence type="ECO:0000256" key="17">
    <source>
        <dbReference type="ARBA" id="ARBA00060492"/>
    </source>
</evidence>
<dbReference type="GO" id="GO:0005886">
    <property type="term" value="C:plasma membrane"/>
    <property type="evidence" value="ECO:0007669"/>
    <property type="project" value="UniProtKB-SubCell"/>
</dbReference>
<dbReference type="OMA" id="CIMLQMA"/>
<evidence type="ECO:0000259" key="25">
    <source>
        <dbReference type="Pfam" id="PF21222"/>
    </source>
</evidence>
<keyword evidence="20" id="KW-1015">Disulfide bond</keyword>
<evidence type="ECO:0000256" key="9">
    <source>
        <dbReference type="ARBA" id="ARBA00022989"/>
    </source>
</evidence>
<evidence type="ECO:0000256" key="8">
    <source>
        <dbReference type="ARBA" id="ARBA00022753"/>
    </source>
</evidence>
<feature type="region of interest" description="Disordered" evidence="21">
    <location>
        <begin position="34"/>
        <end position="111"/>
    </location>
</feature>
<feature type="domain" description="Lysosome-associated membrane glycoprotein 2-like transmembrane" evidence="25">
    <location>
        <begin position="291"/>
        <end position="318"/>
    </location>
</feature>
<proteinExistence type="inferred from homology"/>
<evidence type="ECO:0000256" key="23">
    <source>
        <dbReference type="SAM" id="SignalP"/>
    </source>
</evidence>
<evidence type="ECO:0000256" key="5">
    <source>
        <dbReference type="ARBA" id="ARBA00009644"/>
    </source>
</evidence>
<dbReference type="STRING" id="7222.B4JQA1"/>
<dbReference type="EMBL" id="CH916372">
    <property type="protein sequence ID" value="EDV99081.1"/>
    <property type="molecule type" value="Genomic_DNA"/>
</dbReference>
<feature type="chain" id="PRO_5002812802" description="Lysosome-associated membrane glycoprotein 5" evidence="23">
    <location>
        <begin position="22"/>
        <end position="325"/>
    </location>
</feature>
<keyword evidence="13" id="KW-0966">Cell projection</keyword>
<evidence type="ECO:0000256" key="14">
    <source>
        <dbReference type="ARBA" id="ARBA00023329"/>
    </source>
</evidence>
<dbReference type="Proteomes" id="UP000001070">
    <property type="component" value="Unassembled WGS sequence"/>
</dbReference>
<evidence type="ECO:0000256" key="1">
    <source>
        <dbReference type="ARBA" id="ARBA00004151"/>
    </source>
</evidence>
<evidence type="ECO:0000256" key="16">
    <source>
        <dbReference type="ARBA" id="ARBA00053950"/>
    </source>
</evidence>
<reference evidence="26 27" key="1">
    <citation type="journal article" date="2007" name="Nature">
        <title>Evolution of genes and genomes on the Drosophila phylogeny.</title>
        <authorList>
            <consortium name="Drosophila 12 Genomes Consortium"/>
            <person name="Clark A.G."/>
            <person name="Eisen M.B."/>
            <person name="Smith D.R."/>
            <person name="Bergman C.M."/>
            <person name="Oliver B."/>
            <person name="Markow T.A."/>
            <person name="Kaufman T.C."/>
            <person name="Kellis M."/>
            <person name="Gelbart W."/>
            <person name="Iyer V.N."/>
            <person name="Pollard D.A."/>
            <person name="Sackton T.B."/>
            <person name="Larracuente A.M."/>
            <person name="Singh N.D."/>
            <person name="Abad J.P."/>
            <person name="Abt D.N."/>
            <person name="Adryan B."/>
            <person name="Aguade M."/>
            <person name="Akashi H."/>
            <person name="Anderson W.W."/>
            <person name="Aquadro C.F."/>
            <person name="Ardell D.H."/>
            <person name="Arguello R."/>
            <person name="Artieri C.G."/>
            <person name="Barbash D.A."/>
            <person name="Barker D."/>
            <person name="Barsanti P."/>
            <person name="Batterham P."/>
            <person name="Batzoglou S."/>
            <person name="Begun D."/>
            <person name="Bhutkar A."/>
            <person name="Blanco E."/>
            <person name="Bosak S.A."/>
            <person name="Bradley R.K."/>
            <person name="Brand A.D."/>
            <person name="Brent M.R."/>
            <person name="Brooks A.N."/>
            <person name="Brown R.H."/>
            <person name="Butlin R.K."/>
            <person name="Caggese C."/>
            <person name="Calvi B.R."/>
            <person name="Bernardo de Carvalho A."/>
            <person name="Caspi A."/>
            <person name="Castrezana S."/>
            <person name="Celniker S.E."/>
            <person name="Chang J.L."/>
            <person name="Chapple C."/>
            <person name="Chatterji S."/>
            <person name="Chinwalla A."/>
            <person name="Civetta A."/>
            <person name="Clifton S.W."/>
            <person name="Comeron J.M."/>
            <person name="Costello J.C."/>
            <person name="Coyne J.A."/>
            <person name="Daub J."/>
            <person name="David R.G."/>
            <person name="Delcher A.L."/>
            <person name="Delehaunty K."/>
            <person name="Do C.B."/>
            <person name="Ebling H."/>
            <person name="Edwards K."/>
            <person name="Eickbush T."/>
            <person name="Evans J.D."/>
            <person name="Filipski A."/>
            <person name="Findeiss S."/>
            <person name="Freyhult E."/>
            <person name="Fulton L."/>
            <person name="Fulton R."/>
            <person name="Garcia A.C."/>
            <person name="Gardiner A."/>
            <person name="Garfield D.A."/>
            <person name="Garvin B.E."/>
            <person name="Gibson G."/>
            <person name="Gilbert D."/>
            <person name="Gnerre S."/>
            <person name="Godfrey J."/>
            <person name="Good R."/>
            <person name="Gotea V."/>
            <person name="Gravely B."/>
            <person name="Greenberg A.J."/>
            <person name="Griffiths-Jones S."/>
            <person name="Gross S."/>
            <person name="Guigo R."/>
            <person name="Gustafson E.A."/>
            <person name="Haerty W."/>
            <person name="Hahn M.W."/>
            <person name="Halligan D.L."/>
            <person name="Halpern A.L."/>
            <person name="Halter G.M."/>
            <person name="Han M.V."/>
            <person name="Heger A."/>
            <person name="Hillier L."/>
            <person name="Hinrichs A.S."/>
            <person name="Holmes I."/>
            <person name="Hoskins R.A."/>
            <person name="Hubisz M.J."/>
            <person name="Hultmark D."/>
            <person name="Huntley M.A."/>
            <person name="Jaffe D.B."/>
            <person name="Jagadeeshan S."/>
            <person name="Jeck W.R."/>
            <person name="Johnson J."/>
            <person name="Jones C.D."/>
            <person name="Jordan W.C."/>
            <person name="Karpen G.H."/>
            <person name="Kataoka E."/>
            <person name="Keightley P.D."/>
            <person name="Kheradpour P."/>
            <person name="Kirkness E.F."/>
            <person name="Koerich L.B."/>
            <person name="Kristiansen K."/>
            <person name="Kudrna D."/>
            <person name="Kulathinal R.J."/>
            <person name="Kumar S."/>
            <person name="Kwok R."/>
            <person name="Lander E."/>
            <person name="Langley C.H."/>
            <person name="Lapoint R."/>
            <person name="Lazzaro B.P."/>
            <person name="Lee S.J."/>
            <person name="Levesque L."/>
            <person name="Li R."/>
            <person name="Lin C.F."/>
            <person name="Lin M.F."/>
            <person name="Lindblad-Toh K."/>
            <person name="Llopart A."/>
            <person name="Long M."/>
            <person name="Low L."/>
            <person name="Lozovsky E."/>
            <person name="Lu J."/>
            <person name="Luo M."/>
            <person name="Machado C.A."/>
            <person name="Makalowski W."/>
            <person name="Marzo M."/>
            <person name="Matsuda M."/>
            <person name="Matzkin L."/>
            <person name="McAllister B."/>
            <person name="McBride C.S."/>
            <person name="McKernan B."/>
            <person name="McKernan K."/>
            <person name="Mendez-Lago M."/>
            <person name="Minx P."/>
            <person name="Mollenhauer M.U."/>
            <person name="Montooth K."/>
            <person name="Mount S.M."/>
            <person name="Mu X."/>
            <person name="Myers E."/>
            <person name="Negre B."/>
            <person name="Newfeld S."/>
            <person name="Nielsen R."/>
            <person name="Noor M.A."/>
            <person name="O'Grady P."/>
            <person name="Pachter L."/>
            <person name="Papaceit M."/>
            <person name="Parisi M.J."/>
            <person name="Parisi M."/>
            <person name="Parts L."/>
            <person name="Pedersen J.S."/>
            <person name="Pesole G."/>
            <person name="Phillippy A.M."/>
            <person name="Ponting C.P."/>
            <person name="Pop M."/>
            <person name="Porcelli D."/>
            <person name="Powell J.R."/>
            <person name="Prohaska S."/>
            <person name="Pruitt K."/>
            <person name="Puig M."/>
            <person name="Quesneville H."/>
            <person name="Ram K.R."/>
            <person name="Rand D."/>
            <person name="Rasmussen M.D."/>
            <person name="Reed L.K."/>
            <person name="Reenan R."/>
            <person name="Reily A."/>
            <person name="Remington K.A."/>
            <person name="Rieger T.T."/>
            <person name="Ritchie M.G."/>
            <person name="Robin C."/>
            <person name="Rogers Y.H."/>
            <person name="Rohde C."/>
            <person name="Rozas J."/>
            <person name="Rubenfield M.J."/>
            <person name="Ruiz A."/>
            <person name="Russo S."/>
            <person name="Salzberg S.L."/>
            <person name="Sanchez-Gracia A."/>
            <person name="Saranga D.J."/>
            <person name="Sato H."/>
            <person name="Schaeffer S.W."/>
            <person name="Schatz M.C."/>
            <person name="Schlenke T."/>
            <person name="Schwartz R."/>
            <person name="Segarra C."/>
            <person name="Singh R.S."/>
            <person name="Sirot L."/>
            <person name="Sirota M."/>
            <person name="Sisneros N.B."/>
            <person name="Smith C.D."/>
            <person name="Smith T.F."/>
            <person name="Spieth J."/>
            <person name="Stage D.E."/>
            <person name="Stark A."/>
            <person name="Stephan W."/>
            <person name="Strausberg R.L."/>
            <person name="Strempel S."/>
            <person name="Sturgill D."/>
            <person name="Sutton G."/>
            <person name="Sutton G.G."/>
            <person name="Tao W."/>
            <person name="Teichmann S."/>
            <person name="Tobari Y.N."/>
            <person name="Tomimura Y."/>
            <person name="Tsolas J.M."/>
            <person name="Valente V.L."/>
            <person name="Venter E."/>
            <person name="Venter J.C."/>
            <person name="Vicario S."/>
            <person name="Vieira F.G."/>
            <person name="Vilella A.J."/>
            <person name="Villasante A."/>
            <person name="Walenz B."/>
            <person name="Wang J."/>
            <person name="Wasserman M."/>
            <person name="Watts T."/>
            <person name="Wilson D."/>
            <person name="Wilson R.K."/>
            <person name="Wing R.A."/>
            <person name="Wolfner M.F."/>
            <person name="Wong A."/>
            <person name="Wong G.K."/>
            <person name="Wu C.I."/>
            <person name="Wu G."/>
            <person name="Yamamoto D."/>
            <person name="Yang H.P."/>
            <person name="Yang S.P."/>
            <person name="Yorke J.A."/>
            <person name="Yoshida K."/>
            <person name="Zdobnov E."/>
            <person name="Zhang P."/>
            <person name="Zhang Y."/>
            <person name="Zimin A.V."/>
            <person name="Baldwin J."/>
            <person name="Abdouelleil A."/>
            <person name="Abdulkadir J."/>
            <person name="Abebe A."/>
            <person name="Abera B."/>
            <person name="Abreu J."/>
            <person name="Acer S.C."/>
            <person name="Aftuck L."/>
            <person name="Alexander A."/>
            <person name="An P."/>
            <person name="Anderson E."/>
            <person name="Anderson S."/>
            <person name="Arachi H."/>
            <person name="Azer M."/>
            <person name="Bachantsang P."/>
            <person name="Barry A."/>
            <person name="Bayul T."/>
            <person name="Berlin A."/>
            <person name="Bessette D."/>
            <person name="Bloom T."/>
            <person name="Blye J."/>
            <person name="Boguslavskiy L."/>
            <person name="Bonnet C."/>
            <person name="Boukhgalter B."/>
            <person name="Bourzgui I."/>
            <person name="Brown A."/>
            <person name="Cahill P."/>
            <person name="Channer S."/>
            <person name="Cheshatsang Y."/>
            <person name="Chuda L."/>
            <person name="Citroen M."/>
            <person name="Collymore A."/>
            <person name="Cooke P."/>
            <person name="Costello M."/>
            <person name="D'Aco K."/>
            <person name="Daza R."/>
            <person name="De Haan G."/>
            <person name="DeGray S."/>
            <person name="DeMaso C."/>
            <person name="Dhargay N."/>
            <person name="Dooley K."/>
            <person name="Dooley E."/>
            <person name="Doricent M."/>
            <person name="Dorje P."/>
            <person name="Dorjee K."/>
            <person name="Dupes A."/>
            <person name="Elong R."/>
            <person name="Falk J."/>
            <person name="Farina A."/>
            <person name="Faro S."/>
            <person name="Ferguson D."/>
            <person name="Fisher S."/>
            <person name="Foley C.D."/>
            <person name="Franke A."/>
            <person name="Friedrich D."/>
            <person name="Gadbois L."/>
            <person name="Gearin G."/>
            <person name="Gearin C.R."/>
            <person name="Giannoukos G."/>
            <person name="Goode T."/>
            <person name="Graham J."/>
            <person name="Grandbois E."/>
            <person name="Grewal S."/>
            <person name="Gyaltsen K."/>
            <person name="Hafez N."/>
            <person name="Hagos B."/>
            <person name="Hall J."/>
            <person name="Henson C."/>
            <person name="Hollinger A."/>
            <person name="Honan T."/>
            <person name="Huard M.D."/>
            <person name="Hughes L."/>
            <person name="Hurhula B."/>
            <person name="Husby M.E."/>
            <person name="Kamat A."/>
            <person name="Kanga B."/>
            <person name="Kashin S."/>
            <person name="Khazanovich D."/>
            <person name="Kisner P."/>
            <person name="Lance K."/>
            <person name="Lara M."/>
            <person name="Lee W."/>
            <person name="Lennon N."/>
            <person name="Letendre F."/>
            <person name="LeVine R."/>
            <person name="Lipovsky A."/>
            <person name="Liu X."/>
            <person name="Liu J."/>
            <person name="Liu S."/>
            <person name="Lokyitsang T."/>
            <person name="Lokyitsang Y."/>
            <person name="Lubonja R."/>
            <person name="Lui A."/>
            <person name="MacDonald P."/>
            <person name="Magnisalis V."/>
            <person name="Maru K."/>
            <person name="Matthews C."/>
            <person name="McCusker W."/>
            <person name="McDonough S."/>
            <person name="Mehta T."/>
            <person name="Meldrim J."/>
            <person name="Meneus L."/>
            <person name="Mihai O."/>
            <person name="Mihalev A."/>
            <person name="Mihova T."/>
            <person name="Mittelman R."/>
            <person name="Mlenga V."/>
            <person name="Montmayeur A."/>
            <person name="Mulrain L."/>
            <person name="Navidi A."/>
            <person name="Naylor J."/>
            <person name="Negash T."/>
            <person name="Nguyen T."/>
            <person name="Nguyen N."/>
            <person name="Nicol R."/>
            <person name="Norbu C."/>
            <person name="Norbu N."/>
            <person name="Novod N."/>
            <person name="O'Neill B."/>
            <person name="Osman S."/>
            <person name="Markiewicz E."/>
            <person name="Oyono O.L."/>
            <person name="Patti C."/>
            <person name="Phunkhang P."/>
            <person name="Pierre F."/>
            <person name="Priest M."/>
            <person name="Raghuraman S."/>
            <person name="Rege F."/>
            <person name="Reyes R."/>
            <person name="Rise C."/>
            <person name="Rogov P."/>
            <person name="Ross K."/>
            <person name="Ryan E."/>
            <person name="Settipalli S."/>
            <person name="Shea T."/>
            <person name="Sherpa N."/>
            <person name="Shi L."/>
            <person name="Shih D."/>
            <person name="Sparrow T."/>
            <person name="Spaulding J."/>
            <person name="Stalker J."/>
            <person name="Stange-Thomann N."/>
            <person name="Stavropoulos S."/>
            <person name="Stone C."/>
            <person name="Strader C."/>
            <person name="Tesfaye S."/>
            <person name="Thomson T."/>
            <person name="Thoulutsang Y."/>
            <person name="Thoulutsang D."/>
            <person name="Topham K."/>
            <person name="Topping I."/>
            <person name="Tsamla T."/>
            <person name="Vassiliev H."/>
            <person name="Vo A."/>
            <person name="Wangchuk T."/>
            <person name="Wangdi T."/>
            <person name="Weiand M."/>
            <person name="Wilkinson J."/>
            <person name="Wilson A."/>
            <person name="Yadav S."/>
            <person name="Young G."/>
            <person name="Yu Q."/>
            <person name="Zembek L."/>
            <person name="Zhong D."/>
            <person name="Zimmer A."/>
            <person name="Zwirko Z."/>
            <person name="Jaffe D.B."/>
            <person name="Alvarez P."/>
            <person name="Brockman W."/>
            <person name="Butler J."/>
            <person name="Chin C."/>
            <person name="Gnerre S."/>
            <person name="Grabherr M."/>
            <person name="Kleber M."/>
            <person name="Mauceli E."/>
            <person name="MacCallum I."/>
        </authorList>
    </citation>
    <scope>NUCLEOTIDE SEQUENCE [LARGE SCALE GENOMIC DNA]</scope>
    <source>
        <strain evidence="27">Tucson 15287-2541.00</strain>
    </source>
</reference>
<dbReference type="SMR" id="B4JQA1"/>
<feature type="signal peptide" evidence="23">
    <location>
        <begin position="1"/>
        <end position="21"/>
    </location>
</feature>
<comment type="similarity">
    <text evidence="5 20">Belongs to the LAMP family.</text>
</comment>
<evidence type="ECO:0000256" key="15">
    <source>
        <dbReference type="ARBA" id="ARBA00029428"/>
    </source>
</evidence>
<protein>
    <recommendedName>
        <fullName evidence="18">Lysosome-associated membrane glycoprotein 5</fullName>
    </recommendedName>
    <alternativeName>
        <fullName evidence="19">Lysosome-associated membrane protein 5</fullName>
    </alternativeName>
</protein>
<feature type="transmembrane region" description="Helical" evidence="22">
    <location>
        <begin position="290"/>
        <end position="313"/>
    </location>
</feature>
<evidence type="ECO:0000256" key="12">
    <source>
        <dbReference type="ARBA" id="ARBA00023180"/>
    </source>
</evidence>
<dbReference type="PROSITE" id="PS51407">
    <property type="entry name" value="LAMP_3"/>
    <property type="match status" value="1"/>
</dbReference>
<feature type="disulfide bond" evidence="20">
    <location>
        <begin position="121"/>
        <end position="159"/>
    </location>
</feature>
<keyword evidence="11 20" id="KW-0472">Membrane</keyword>
<dbReference type="PANTHER" id="PTHR11506">
    <property type="entry name" value="LYSOSOME-ASSOCIATED MEMBRANE GLYCOPROTEIN"/>
    <property type="match status" value="1"/>
</dbReference>
<dbReference type="GO" id="GO:0031902">
    <property type="term" value="C:late endosome membrane"/>
    <property type="evidence" value="ECO:0007669"/>
    <property type="project" value="TreeGrafter"/>
</dbReference>
<keyword evidence="27" id="KW-1185">Reference proteome</keyword>
<keyword evidence="12" id="KW-0325">Glycoprotein</keyword>
<dbReference type="KEGG" id="dgr:6566547"/>
<comment type="caution">
    <text evidence="20">Lacks conserved residue(s) required for the propagation of feature annotation.</text>
</comment>
<evidence type="ECO:0000256" key="18">
    <source>
        <dbReference type="ARBA" id="ARBA00074379"/>
    </source>
</evidence>
<dbReference type="OrthoDB" id="6232933at2759"/>
<evidence type="ECO:0000256" key="7">
    <source>
        <dbReference type="ARBA" id="ARBA00022729"/>
    </source>
</evidence>
<evidence type="ECO:0000256" key="19">
    <source>
        <dbReference type="ARBA" id="ARBA00076257"/>
    </source>
</evidence>
<comment type="function">
    <text evidence="16">Plays a role in short-term synaptic plasticity in a subset of GABAergic neurons in the brain.</text>
</comment>
<evidence type="ECO:0000256" key="10">
    <source>
        <dbReference type="ARBA" id="ARBA00023018"/>
    </source>
</evidence>
<keyword evidence="14" id="KW-0968">Cytoplasmic vesicle</keyword>
<dbReference type="PhylomeDB" id="B4JQA1"/>
<evidence type="ECO:0000256" key="22">
    <source>
        <dbReference type="SAM" id="Phobius"/>
    </source>
</evidence>
<keyword evidence="8" id="KW-0967">Endosome</keyword>
<dbReference type="Pfam" id="PF01299">
    <property type="entry name" value="Lamp2-like_luminal"/>
    <property type="match status" value="1"/>
</dbReference>
<dbReference type="InterPro" id="IPR048524">
    <property type="entry name" value="Lamp2-like_TM"/>
</dbReference>
<feature type="compositionally biased region" description="Low complexity" evidence="21">
    <location>
        <begin position="40"/>
        <end position="103"/>
    </location>
</feature>
<organism evidence="27">
    <name type="scientific">Drosophila grimshawi</name>
    <name type="common">Hawaiian fruit fly</name>
    <name type="synonym">Idiomyia grimshawi</name>
    <dbReference type="NCBI Taxonomy" id="7222"/>
    <lineage>
        <taxon>Eukaryota</taxon>
        <taxon>Metazoa</taxon>
        <taxon>Ecdysozoa</taxon>
        <taxon>Arthropoda</taxon>
        <taxon>Hexapoda</taxon>
        <taxon>Insecta</taxon>
        <taxon>Pterygota</taxon>
        <taxon>Neoptera</taxon>
        <taxon>Endopterygota</taxon>
        <taxon>Diptera</taxon>
        <taxon>Brachycera</taxon>
        <taxon>Muscomorpha</taxon>
        <taxon>Ephydroidea</taxon>
        <taxon>Drosophilidae</taxon>
        <taxon>Drosophila</taxon>
        <taxon>Hawaiian Drosophila</taxon>
    </lineage>
</organism>
<keyword evidence="9 22" id="KW-1133">Transmembrane helix</keyword>
<evidence type="ECO:0000256" key="11">
    <source>
        <dbReference type="ARBA" id="ARBA00023136"/>
    </source>
</evidence>
<dbReference type="InterPro" id="IPR002000">
    <property type="entry name" value="Lysosome-assoc_membr_glycop"/>
</dbReference>